<proteinExistence type="predicted"/>
<sequence>MGELKEGEKKGDTVAAKKDDGTVTVILKLDMHCEGCAKKVQRSVKHFDGVESVKADCANNKLTVIGHVDPIKIKERVEEKTKKRVELVSPPPKDGGGGEEKSHEKFEKKSDDKAVDQKKPKEPPVSTVVLKTRVHCDGCAHKIKKIISKYEGVQDVNVDLQKDVATVTGRMNMKELLPYLNTKLKRSVEIANMDKKDDGGAAEKKPTDGGGQGQEEKGSGEEKKEKGDGSGGEKKEDAKPTTSGGDGVGRSEESAPKIEVNKMEYYGYPYGYGGYSYDPRQGYGNGYVAEYWHEPAPQMFSDENPNACFIM</sequence>
<dbReference type="InterPro" id="IPR044594">
    <property type="entry name" value="HIPP01/3/5/6"/>
</dbReference>
<comment type="caution">
    <text evidence="3">The sequence shown here is derived from an EMBL/GenBank/DDBJ whole genome shotgun (WGS) entry which is preliminary data.</text>
</comment>
<dbReference type="AlphaFoldDB" id="A0AAD3Y0N7"/>
<protein>
    <recommendedName>
        <fullName evidence="2">HMA domain-containing protein</fullName>
    </recommendedName>
</protein>
<feature type="compositionally biased region" description="Basic and acidic residues" evidence="1">
    <location>
        <begin position="249"/>
        <end position="258"/>
    </location>
</feature>
<feature type="compositionally biased region" description="Basic and acidic residues" evidence="1">
    <location>
        <begin position="193"/>
        <end position="207"/>
    </location>
</feature>
<feature type="domain" description="HMA" evidence="2">
    <location>
        <begin position="125"/>
        <end position="188"/>
    </location>
</feature>
<reference evidence="3" key="1">
    <citation type="submission" date="2023-05" db="EMBL/GenBank/DDBJ databases">
        <title>Nepenthes gracilis genome sequencing.</title>
        <authorList>
            <person name="Fukushima K."/>
        </authorList>
    </citation>
    <scope>NUCLEOTIDE SEQUENCE</scope>
    <source>
        <strain evidence="3">SING2019-196</strain>
    </source>
</reference>
<gene>
    <name evidence="3" type="ORF">Nepgr_025033</name>
</gene>
<keyword evidence="4" id="KW-1185">Reference proteome</keyword>
<dbReference type="PANTHER" id="PTHR46413">
    <property type="entry name" value="HEAVY METAL-ASSOCIATED ISOPRENYLATED PLANT PROTEIN 6"/>
    <property type="match status" value="1"/>
</dbReference>
<dbReference type="Pfam" id="PF00403">
    <property type="entry name" value="HMA"/>
    <property type="match status" value="2"/>
</dbReference>
<feature type="compositionally biased region" description="Basic and acidic residues" evidence="1">
    <location>
        <begin position="214"/>
        <end position="239"/>
    </location>
</feature>
<dbReference type="InterPro" id="IPR036163">
    <property type="entry name" value="HMA_dom_sf"/>
</dbReference>
<dbReference type="PROSITE" id="PS50846">
    <property type="entry name" value="HMA_2"/>
    <property type="match status" value="2"/>
</dbReference>
<feature type="region of interest" description="Disordered" evidence="1">
    <location>
        <begin position="79"/>
        <end position="126"/>
    </location>
</feature>
<feature type="region of interest" description="Disordered" evidence="1">
    <location>
        <begin position="193"/>
        <end position="258"/>
    </location>
</feature>
<dbReference type="GO" id="GO:0046872">
    <property type="term" value="F:metal ion binding"/>
    <property type="evidence" value="ECO:0007669"/>
    <property type="project" value="InterPro"/>
</dbReference>
<evidence type="ECO:0000256" key="1">
    <source>
        <dbReference type="SAM" id="MobiDB-lite"/>
    </source>
</evidence>
<dbReference type="Proteomes" id="UP001279734">
    <property type="component" value="Unassembled WGS sequence"/>
</dbReference>
<name>A0AAD3Y0N7_NEPGR</name>
<accession>A0AAD3Y0N7</accession>
<dbReference type="PANTHER" id="PTHR46413:SF1">
    <property type="entry name" value="HEAVY METAL-ASSOCIATED ISOPRENYLATED PLANT PROTEIN 6"/>
    <property type="match status" value="1"/>
</dbReference>
<dbReference type="EMBL" id="BSYO01000025">
    <property type="protein sequence ID" value="GMH23190.1"/>
    <property type="molecule type" value="Genomic_DNA"/>
</dbReference>
<dbReference type="Gene3D" id="3.30.70.100">
    <property type="match status" value="2"/>
</dbReference>
<evidence type="ECO:0000259" key="2">
    <source>
        <dbReference type="PROSITE" id="PS50846"/>
    </source>
</evidence>
<feature type="domain" description="HMA" evidence="2">
    <location>
        <begin position="22"/>
        <end position="85"/>
    </location>
</feature>
<dbReference type="InterPro" id="IPR006121">
    <property type="entry name" value="HMA_dom"/>
</dbReference>
<feature type="compositionally biased region" description="Basic and acidic residues" evidence="1">
    <location>
        <begin position="96"/>
        <end position="122"/>
    </location>
</feature>
<organism evidence="3 4">
    <name type="scientific">Nepenthes gracilis</name>
    <name type="common">Slender pitcher plant</name>
    <dbReference type="NCBI Taxonomy" id="150966"/>
    <lineage>
        <taxon>Eukaryota</taxon>
        <taxon>Viridiplantae</taxon>
        <taxon>Streptophyta</taxon>
        <taxon>Embryophyta</taxon>
        <taxon>Tracheophyta</taxon>
        <taxon>Spermatophyta</taxon>
        <taxon>Magnoliopsida</taxon>
        <taxon>eudicotyledons</taxon>
        <taxon>Gunneridae</taxon>
        <taxon>Pentapetalae</taxon>
        <taxon>Caryophyllales</taxon>
        <taxon>Nepenthaceae</taxon>
        <taxon>Nepenthes</taxon>
    </lineage>
</organism>
<dbReference type="CDD" id="cd00371">
    <property type="entry name" value="HMA"/>
    <property type="match status" value="2"/>
</dbReference>
<evidence type="ECO:0000313" key="3">
    <source>
        <dbReference type="EMBL" id="GMH23190.1"/>
    </source>
</evidence>
<evidence type="ECO:0000313" key="4">
    <source>
        <dbReference type="Proteomes" id="UP001279734"/>
    </source>
</evidence>
<dbReference type="SUPFAM" id="SSF55008">
    <property type="entry name" value="HMA, heavy metal-associated domain"/>
    <property type="match status" value="2"/>
</dbReference>